<keyword evidence="4" id="KW-1185">Reference proteome</keyword>
<dbReference type="PANTHER" id="PTHR43349">
    <property type="entry name" value="PINORESINOL REDUCTASE-RELATED"/>
    <property type="match status" value="1"/>
</dbReference>
<dbReference type="EMBL" id="JAUJYO010000012">
    <property type="protein sequence ID" value="KAK1302588.1"/>
    <property type="molecule type" value="Genomic_DNA"/>
</dbReference>
<dbReference type="InterPro" id="IPR008030">
    <property type="entry name" value="NmrA-like"/>
</dbReference>
<proteinExistence type="inferred from homology"/>
<comment type="similarity">
    <text evidence="1">Belongs to the NmrA-type oxidoreductase family. Isoflavone reductase subfamily.</text>
</comment>
<dbReference type="InterPro" id="IPR050608">
    <property type="entry name" value="NmrA-type/Isoflavone_red_sf"/>
</dbReference>
<name>A0AAV9DQJ4_ACOCL</name>
<protein>
    <recommendedName>
        <fullName evidence="2">NmrA-like domain-containing protein</fullName>
    </recommendedName>
</protein>
<evidence type="ECO:0000259" key="2">
    <source>
        <dbReference type="Pfam" id="PF05368"/>
    </source>
</evidence>
<dbReference type="InterPro" id="IPR036291">
    <property type="entry name" value="NAD(P)-bd_dom_sf"/>
</dbReference>
<dbReference type="GO" id="GO:0010283">
    <property type="term" value="F:pinoresinol reductase activity"/>
    <property type="evidence" value="ECO:0007669"/>
    <property type="project" value="UniProtKB-ARBA"/>
</dbReference>
<sequence>MPATLRAVGGGRLDDFRFKPTKGVSGRPSNVGVSERISAGYASKRPAIAESASRILVVGGTGYIGRRLVRASISVGHPTFVLLRPETLVSPILLGES</sequence>
<evidence type="ECO:0000256" key="1">
    <source>
        <dbReference type="ARBA" id="ARBA00005725"/>
    </source>
</evidence>
<dbReference type="AlphaFoldDB" id="A0AAV9DQJ4"/>
<dbReference type="PANTHER" id="PTHR43349:SF4">
    <property type="entry name" value="PINORESINOL REDUCTASE 1-RELATED"/>
    <property type="match status" value="1"/>
</dbReference>
<feature type="domain" description="NmrA-like" evidence="2">
    <location>
        <begin position="53"/>
        <end position="85"/>
    </location>
</feature>
<reference evidence="3" key="1">
    <citation type="journal article" date="2023" name="Nat. Commun.">
        <title>Diploid and tetraploid genomes of Acorus and the evolution of monocots.</title>
        <authorList>
            <person name="Ma L."/>
            <person name="Liu K.W."/>
            <person name="Li Z."/>
            <person name="Hsiao Y.Y."/>
            <person name="Qi Y."/>
            <person name="Fu T."/>
            <person name="Tang G.D."/>
            <person name="Zhang D."/>
            <person name="Sun W.H."/>
            <person name="Liu D.K."/>
            <person name="Li Y."/>
            <person name="Chen G.Z."/>
            <person name="Liu X.D."/>
            <person name="Liao X.Y."/>
            <person name="Jiang Y.T."/>
            <person name="Yu X."/>
            <person name="Hao Y."/>
            <person name="Huang J."/>
            <person name="Zhao X.W."/>
            <person name="Ke S."/>
            <person name="Chen Y.Y."/>
            <person name="Wu W.L."/>
            <person name="Hsu J.L."/>
            <person name="Lin Y.F."/>
            <person name="Huang M.D."/>
            <person name="Li C.Y."/>
            <person name="Huang L."/>
            <person name="Wang Z.W."/>
            <person name="Zhao X."/>
            <person name="Zhong W.Y."/>
            <person name="Peng D.H."/>
            <person name="Ahmad S."/>
            <person name="Lan S."/>
            <person name="Zhang J.S."/>
            <person name="Tsai W.C."/>
            <person name="Van de Peer Y."/>
            <person name="Liu Z.J."/>
        </authorList>
    </citation>
    <scope>NUCLEOTIDE SEQUENCE</scope>
    <source>
        <strain evidence="3">CP</strain>
    </source>
</reference>
<accession>A0AAV9DQJ4</accession>
<dbReference type="SUPFAM" id="SSF51735">
    <property type="entry name" value="NAD(P)-binding Rossmann-fold domains"/>
    <property type="match status" value="1"/>
</dbReference>
<evidence type="ECO:0000313" key="3">
    <source>
        <dbReference type="EMBL" id="KAK1302588.1"/>
    </source>
</evidence>
<reference evidence="3" key="2">
    <citation type="submission" date="2023-06" db="EMBL/GenBank/DDBJ databases">
        <authorList>
            <person name="Ma L."/>
            <person name="Liu K.-W."/>
            <person name="Li Z."/>
            <person name="Hsiao Y.-Y."/>
            <person name="Qi Y."/>
            <person name="Fu T."/>
            <person name="Tang G."/>
            <person name="Zhang D."/>
            <person name="Sun W.-H."/>
            <person name="Liu D.-K."/>
            <person name="Li Y."/>
            <person name="Chen G.-Z."/>
            <person name="Liu X.-D."/>
            <person name="Liao X.-Y."/>
            <person name="Jiang Y.-T."/>
            <person name="Yu X."/>
            <person name="Hao Y."/>
            <person name="Huang J."/>
            <person name="Zhao X.-W."/>
            <person name="Ke S."/>
            <person name="Chen Y.-Y."/>
            <person name="Wu W.-L."/>
            <person name="Hsu J.-L."/>
            <person name="Lin Y.-F."/>
            <person name="Huang M.-D."/>
            <person name="Li C.-Y."/>
            <person name="Huang L."/>
            <person name="Wang Z.-W."/>
            <person name="Zhao X."/>
            <person name="Zhong W.-Y."/>
            <person name="Peng D.-H."/>
            <person name="Ahmad S."/>
            <person name="Lan S."/>
            <person name="Zhang J.-S."/>
            <person name="Tsai W.-C."/>
            <person name="Van De Peer Y."/>
            <person name="Liu Z.-J."/>
        </authorList>
    </citation>
    <scope>NUCLEOTIDE SEQUENCE</scope>
    <source>
        <strain evidence="3">CP</strain>
        <tissue evidence="3">Leaves</tissue>
    </source>
</reference>
<dbReference type="Gene3D" id="3.40.50.720">
    <property type="entry name" value="NAD(P)-binding Rossmann-like Domain"/>
    <property type="match status" value="1"/>
</dbReference>
<gene>
    <name evidence="3" type="ORF">QJS10_CPB12g00425</name>
</gene>
<evidence type="ECO:0000313" key="4">
    <source>
        <dbReference type="Proteomes" id="UP001180020"/>
    </source>
</evidence>
<comment type="caution">
    <text evidence="3">The sequence shown here is derived from an EMBL/GenBank/DDBJ whole genome shotgun (WGS) entry which is preliminary data.</text>
</comment>
<organism evidence="3 4">
    <name type="scientific">Acorus calamus</name>
    <name type="common">Sweet flag</name>
    <dbReference type="NCBI Taxonomy" id="4465"/>
    <lineage>
        <taxon>Eukaryota</taxon>
        <taxon>Viridiplantae</taxon>
        <taxon>Streptophyta</taxon>
        <taxon>Embryophyta</taxon>
        <taxon>Tracheophyta</taxon>
        <taxon>Spermatophyta</taxon>
        <taxon>Magnoliopsida</taxon>
        <taxon>Liliopsida</taxon>
        <taxon>Acoraceae</taxon>
        <taxon>Acorus</taxon>
    </lineage>
</organism>
<dbReference type="GO" id="GO:0044550">
    <property type="term" value="P:secondary metabolite biosynthetic process"/>
    <property type="evidence" value="ECO:0007669"/>
    <property type="project" value="UniProtKB-ARBA"/>
</dbReference>
<dbReference type="Proteomes" id="UP001180020">
    <property type="component" value="Unassembled WGS sequence"/>
</dbReference>
<dbReference type="Pfam" id="PF05368">
    <property type="entry name" value="NmrA"/>
    <property type="match status" value="1"/>
</dbReference>